<gene>
    <name evidence="1" type="ORF">MENTE1834_LOCUS43106</name>
</gene>
<sequence length="122" mass="14156">MFFDVSDKVNLIFTGNNLSSQVDLIKCKIEWKIFDLNLRKEFLGSEQVLISKKFYDPKCPLIVWQLRVYPKNICNNGMYGSQNIATYVSLIQIGLQETKFSLYAKYSIYAHNIEGKRVNICS</sequence>
<evidence type="ECO:0000313" key="2">
    <source>
        <dbReference type="Proteomes" id="UP001497535"/>
    </source>
</evidence>
<comment type="caution">
    <text evidence="1">The sequence shown here is derived from an EMBL/GenBank/DDBJ whole genome shotgun (WGS) entry which is preliminary data.</text>
</comment>
<name>A0ACB1AVA9_MELEN</name>
<protein>
    <submittedName>
        <fullName evidence="1">Uncharacterized protein</fullName>
    </submittedName>
</protein>
<organism evidence="1 2">
    <name type="scientific">Meloidogyne enterolobii</name>
    <name type="common">Root-knot nematode worm</name>
    <name type="synonym">Meloidogyne mayaguensis</name>
    <dbReference type="NCBI Taxonomy" id="390850"/>
    <lineage>
        <taxon>Eukaryota</taxon>
        <taxon>Metazoa</taxon>
        <taxon>Ecdysozoa</taxon>
        <taxon>Nematoda</taxon>
        <taxon>Chromadorea</taxon>
        <taxon>Rhabditida</taxon>
        <taxon>Tylenchina</taxon>
        <taxon>Tylenchomorpha</taxon>
        <taxon>Tylenchoidea</taxon>
        <taxon>Meloidogynidae</taxon>
        <taxon>Meloidogyninae</taxon>
        <taxon>Meloidogyne</taxon>
    </lineage>
</organism>
<dbReference type="Proteomes" id="UP001497535">
    <property type="component" value="Unassembled WGS sequence"/>
</dbReference>
<evidence type="ECO:0000313" key="1">
    <source>
        <dbReference type="EMBL" id="CAK5104907.1"/>
    </source>
</evidence>
<accession>A0ACB1AVA9</accession>
<proteinExistence type="predicted"/>
<dbReference type="EMBL" id="CAVMJV010000118">
    <property type="protein sequence ID" value="CAK5104907.1"/>
    <property type="molecule type" value="Genomic_DNA"/>
</dbReference>
<keyword evidence="2" id="KW-1185">Reference proteome</keyword>
<reference evidence="1" key="1">
    <citation type="submission" date="2023-11" db="EMBL/GenBank/DDBJ databases">
        <authorList>
            <person name="Poullet M."/>
        </authorList>
    </citation>
    <scope>NUCLEOTIDE SEQUENCE</scope>
    <source>
        <strain evidence="1">E1834</strain>
    </source>
</reference>